<dbReference type="SUPFAM" id="SSF55729">
    <property type="entry name" value="Acyl-CoA N-acyltransferases (Nat)"/>
    <property type="match status" value="1"/>
</dbReference>
<dbReference type="PROSITE" id="PS51186">
    <property type="entry name" value="GNAT"/>
    <property type="match status" value="1"/>
</dbReference>
<dbReference type="Pfam" id="PF00583">
    <property type="entry name" value="Acetyltransf_1"/>
    <property type="match status" value="1"/>
</dbReference>
<proteinExistence type="predicted"/>
<evidence type="ECO:0000259" key="1">
    <source>
        <dbReference type="PROSITE" id="PS51186"/>
    </source>
</evidence>
<protein>
    <submittedName>
        <fullName evidence="2">Unannotated protein</fullName>
    </submittedName>
</protein>
<dbReference type="EMBL" id="CAEZXR010000154">
    <property type="protein sequence ID" value="CAB4709634.1"/>
    <property type="molecule type" value="Genomic_DNA"/>
</dbReference>
<feature type="domain" description="N-acetyltransferase" evidence="1">
    <location>
        <begin position="1"/>
        <end position="146"/>
    </location>
</feature>
<dbReference type="CDD" id="cd04301">
    <property type="entry name" value="NAT_SF"/>
    <property type="match status" value="1"/>
</dbReference>
<dbReference type="AlphaFoldDB" id="A0A6J6QQK8"/>
<dbReference type="InterPro" id="IPR000182">
    <property type="entry name" value="GNAT_dom"/>
</dbReference>
<organism evidence="2">
    <name type="scientific">freshwater metagenome</name>
    <dbReference type="NCBI Taxonomy" id="449393"/>
    <lineage>
        <taxon>unclassified sequences</taxon>
        <taxon>metagenomes</taxon>
        <taxon>ecological metagenomes</taxon>
    </lineage>
</organism>
<dbReference type="InterPro" id="IPR016181">
    <property type="entry name" value="Acyl_CoA_acyltransferase"/>
</dbReference>
<reference evidence="2" key="1">
    <citation type="submission" date="2020-05" db="EMBL/GenBank/DDBJ databases">
        <authorList>
            <person name="Chiriac C."/>
            <person name="Salcher M."/>
            <person name="Ghai R."/>
            <person name="Kavagutti S V."/>
        </authorList>
    </citation>
    <scope>NUCLEOTIDE SEQUENCE</scope>
</reference>
<name>A0A6J6QQK8_9ZZZZ</name>
<evidence type="ECO:0000313" key="2">
    <source>
        <dbReference type="EMBL" id="CAB4709634.1"/>
    </source>
</evidence>
<sequence length="146" mass="15868">MTTSPDDLVTKIGEADPELDQQLAERLDEHNAAATAGTDPAPELTVQVHDVDGVLMGGVSGWTWGVATGIAMVWVHVDARGSGLGARMIGDFETEAVARGCRHVFVTSFTFQAPGFYERLGYRQIFSWDAVPTPEHADLHFRKELA</sequence>
<gene>
    <name evidence="2" type="ORF">UFOPK2579_01376</name>
</gene>
<accession>A0A6J6QQK8</accession>
<dbReference type="Gene3D" id="3.40.630.30">
    <property type="match status" value="1"/>
</dbReference>
<dbReference type="GO" id="GO:0016747">
    <property type="term" value="F:acyltransferase activity, transferring groups other than amino-acyl groups"/>
    <property type="evidence" value="ECO:0007669"/>
    <property type="project" value="InterPro"/>
</dbReference>